<keyword evidence="2" id="KW-1185">Reference proteome</keyword>
<organism evidence="1 2">
    <name type="scientific">Gigaspora margarita</name>
    <dbReference type="NCBI Taxonomy" id="4874"/>
    <lineage>
        <taxon>Eukaryota</taxon>
        <taxon>Fungi</taxon>
        <taxon>Fungi incertae sedis</taxon>
        <taxon>Mucoromycota</taxon>
        <taxon>Glomeromycotina</taxon>
        <taxon>Glomeromycetes</taxon>
        <taxon>Diversisporales</taxon>
        <taxon>Gigasporaceae</taxon>
        <taxon>Gigaspora</taxon>
    </lineage>
</organism>
<evidence type="ECO:0000313" key="1">
    <source>
        <dbReference type="EMBL" id="CAG8837403.1"/>
    </source>
</evidence>
<dbReference type="Proteomes" id="UP000789901">
    <property type="component" value="Unassembled WGS sequence"/>
</dbReference>
<proteinExistence type="predicted"/>
<dbReference type="EMBL" id="CAJVQB010055797">
    <property type="protein sequence ID" value="CAG8837403.1"/>
    <property type="molecule type" value="Genomic_DNA"/>
</dbReference>
<sequence length="45" mass="5364">MPQKMQAIQFEHIDKEISQELGKRFEVFCAKLLKIFEKYGAVIDY</sequence>
<name>A0ABN7WQN1_GIGMA</name>
<accession>A0ABN7WQN1</accession>
<reference evidence="1 2" key="1">
    <citation type="submission" date="2021-06" db="EMBL/GenBank/DDBJ databases">
        <authorList>
            <person name="Kallberg Y."/>
            <person name="Tangrot J."/>
            <person name="Rosling A."/>
        </authorList>
    </citation>
    <scope>NUCLEOTIDE SEQUENCE [LARGE SCALE GENOMIC DNA]</scope>
    <source>
        <strain evidence="1 2">120-4 pot B 10/14</strain>
    </source>
</reference>
<feature type="non-terminal residue" evidence="1">
    <location>
        <position position="45"/>
    </location>
</feature>
<comment type="caution">
    <text evidence="1">The sequence shown here is derived from an EMBL/GenBank/DDBJ whole genome shotgun (WGS) entry which is preliminary data.</text>
</comment>
<evidence type="ECO:0000313" key="2">
    <source>
        <dbReference type="Proteomes" id="UP000789901"/>
    </source>
</evidence>
<protein>
    <submittedName>
        <fullName evidence="1">33980_t:CDS:1</fullName>
    </submittedName>
</protein>
<gene>
    <name evidence="1" type="ORF">GMARGA_LOCUS33482</name>
</gene>